<feature type="transmembrane region" description="Helical" evidence="1">
    <location>
        <begin position="20"/>
        <end position="36"/>
    </location>
</feature>
<reference evidence="2 3" key="1">
    <citation type="submission" date="2018-09" db="EMBL/GenBank/DDBJ databases">
        <title>Insights into the microbiota of Asian seabass (Lates calcarifer) with tenacibaculosis symptoms and description of sp. nov. Tenacibaculum singaporense.</title>
        <authorList>
            <person name="Miyake S."/>
            <person name="Soh M."/>
            <person name="Azman M.N."/>
            <person name="Ngoh S.Y."/>
            <person name="Orban L."/>
        </authorList>
    </citation>
    <scope>NUCLEOTIDE SEQUENCE [LARGE SCALE GENOMIC DNA]</scope>
    <source>
        <strain evidence="2 3">DSM 106434</strain>
    </source>
</reference>
<dbReference type="EMBL" id="CP032548">
    <property type="protein sequence ID" value="AZJ36504.1"/>
    <property type="molecule type" value="Genomic_DNA"/>
</dbReference>
<evidence type="ECO:0000313" key="3">
    <source>
        <dbReference type="Proteomes" id="UP000274593"/>
    </source>
</evidence>
<dbReference type="AlphaFoldDB" id="A0A3Q8RPN1"/>
<dbReference type="Proteomes" id="UP000274593">
    <property type="component" value="Chromosome"/>
</dbReference>
<name>A0A3Q8RPN1_9FLAO</name>
<proteinExistence type="predicted"/>
<keyword evidence="1" id="KW-1133">Transmembrane helix</keyword>
<sequence length="107" mass="12583">MLDSIFAFFIRQPSLGKIKLALFPILIGGLSLDWFIKYDFERNQFEVSSGSDEILISILMIIVFVIIIFANLWDRHRERKINDKKIELLNNPNISEKIKMEILRQIS</sequence>
<organism evidence="2 3">
    <name type="scientific">Tenacibaculum singaporense</name>
    <dbReference type="NCBI Taxonomy" id="2358479"/>
    <lineage>
        <taxon>Bacteria</taxon>
        <taxon>Pseudomonadati</taxon>
        <taxon>Bacteroidota</taxon>
        <taxon>Flavobacteriia</taxon>
        <taxon>Flavobacteriales</taxon>
        <taxon>Flavobacteriaceae</taxon>
        <taxon>Tenacibaculum</taxon>
    </lineage>
</organism>
<protein>
    <submittedName>
        <fullName evidence="2">Uncharacterized protein</fullName>
    </submittedName>
</protein>
<keyword evidence="1" id="KW-0812">Transmembrane</keyword>
<feature type="transmembrane region" description="Helical" evidence="1">
    <location>
        <begin position="56"/>
        <end position="73"/>
    </location>
</feature>
<gene>
    <name evidence="2" type="ORF">D6T69_13615</name>
</gene>
<evidence type="ECO:0000313" key="2">
    <source>
        <dbReference type="EMBL" id="AZJ36504.1"/>
    </source>
</evidence>
<evidence type="ECO:0000256" key="1">
    <source>
        <dbReference type="SAM" id="Phobius"/>
    </source>
</evidence>
<keyword evidence="1" id="KW-0472">Membrane</keyword>
<dbReference type="KEGG" id="tsig:D6T69_13615"/>
<keyword evidence="3" id="KW-1185">Reference proteome</keyword>
<accession>A0A3Q8RPN1</accession>